<name>A0A8B8AX25_CRAVI</name>
<feature type="domain" description="Novel STAND NTPase 3" evidence="7">
    <location>
        <begin position="299"/>
        <end position="460"/>
    </location>
</feature>
<dbReference type="KEGG" id="cvn:111105635"/>
<keyword evidence="1" id="KW-0677">Repeat</keyword>
<evidence type="ECO:0000313" key="13">
    <source>
        <dbReference type="RefSeq" id="XP_022295722.1"/>
    </source>
</evidence>
<accession>A0A8B8AX25</accession>
<evidence type="ECO:0000256" key="6">
    <source>
        <dbReference type="SAM" id="SignalP"/>
    </source>
</evidence>
<dbReference type="RefSeq" id="XP_022295720.1">
    <property type="nucleotide sequence ID" value="XM_022440012.1"/>
</dbReference>
<evidence type="ECO:0000256" key="1">
    <source>
        <dbReference type="ARBA" id="ARBA00022737"/>
    </source>
</evidence>
<keyword evidence="2 3" id="KW-0040">ANK repeat</keyword>
<dbReference type="OrthoDB" id="6152491at2759"/>
<dbReference type="RefSeq" id="XP_022295721.1">
    <property type="nucleotide sequence ID" value="XM_022440013.1"/>
</dbReference>
<dbReference type="RefSeq" id="XP_022295719.1">
    <property type="nucleotide sequence ID" value="XM_022440011.1"/>
</dbReference>
<dbReference type="GeneID" id="111105635"/>
<dbReference type="InterPro" id="IPR049050">
    <property type="entry name" value="nSTAND3"/>
</dbReference>
<dbReference type="PROSITE" id="PS00290">
    <property type="entry name" value="IG_MHC"/>
    <property type="match status" value="1"/>
</dbReference>
<evidence type="ECO:0000313" key="11">
    <source>
        <dbReference type="RefSeq" id="XP_022295720.1"/>
    </source>
</evidence>
<evidence type="ECO:0000256" key="2">
    <source>
        <dbReference type="ARBA" id="ARBA00023043"/>
    </source>
</evidence>
<dbReference type="InterPro" id="IPR003006">
    <property type="entry name" value="Ig/MHC_CS"/>
</dbReference>
<gene>
    <name evidence="9 10 11 12 13" type="primary">LOC111105635</name>
</gene>
<dbReference type="InterPro" id="IPR027417">
    <property type="entry name" value="P-loop_NTPase"/>
</dbReference>
<feature type="transmembrane region" description="Helical" evidence="5">
    <location>
        <begin position="158"/>
        <end position="182"/>
    </location>
</feature>
<feature type="compositionally biased region" description="Basic and acidic residues" evidence="4">
    <location>
        <begin position="241"/>
        <end position="253"/>
    </location>
</feature>
<keyword evidence="5" id="KW-0472">Membrane</keyword>
<evidence type="ECO:0000256" key="5">
    <source>
        <dbReference type="SAM" id="Phobius"/>
    </source>
</evidence>
<evidence type="ECO:0000313" key="8">
    <source>
        <dbReference type="Proteomes" id="UP000694844"/>
    </source>
</evidence>
<dbReference type="InterPro" id="IPR002110">
    <property type="entry name" value="Ankyrin_rpt"/>
</dbReference>
<evidence type="ECO:0000256" key="3">
    <source>
        <dbReference type="PROSITE-ProRule" id="PRU00023"/>
    </source>
</evidence>
<proteinExistence type="predicted"/>
<dbReference type="GO" id="GO:0010468">
    <property type="term" value="P:regulation of gene expression"/>
    <property type="evidence" value="ECO:0007669"/>
    <property type="project" value="TreeGrafter"/>
</dbReference>
<reference evidence="9 10" key="1">
    <citation type="submission" date="2025-04" db="UniProtKB">
        <authorList>
            <consortium name="RefSeq"/>
        </authorList>
    </citation>
    <scope>IDENTIFICATION</scope>
    <source>
        <tissue evidence="9 10">Whole sample</tissue>
    </source>
</reference>
<keyword evidence="8" id="KW-1185">Reference proteome</keyword>
<evidence type="ECO:0000256" key="4">
    <source>
        <dbReference type="SAM" id="MobiDB-lite"/>
    </source>
</evidence>
<dbReference type="PANTHER" id="PTHR24124:SF14">
    <property type="entry name" value="CHROMOSOME UNDETERMINED SCAFFOLD_25, WHOLE GENOME SHOTGUN SEQUENCE"/>
    <property type="match status" value="1"/>
</dbReference>
<feature type="signal peptide" evidence="6">
    <location>
        <begin position="1"/>
        <end position="23"/>
    </location>
</feature>
<dbReference type="Pfam" id="PF20720">
    <property type="entry name" value="nSTAND3"/>
    <property type="match status" value="1"/>
</dbReference>
<dbReference type="GO" id="GO:0005634">
    <property type="term" value="C:nucleus"/>
    <property type="evidence" value="ECO:0007669"/>
    <property type="project" value="TreeGrafter"/>
</dbReference>
<feature type="chain" id="PRO_5044665926" evidence="6">
    <location>
        <begin position="24"/>
        <end position="1065"/>
    </location>
</feature>
<feature type="repeat" description="ANK" evidence="3">
    <location>
        <begin position="788"/>
        <end position="825"/>
    </location>
</feature>
<keyword evidence="6" id="KW-0732">Signal</keyword>
<dbReference type="RefSeq" id="XP_022295718.1">
    <property type="nucleotide sequence ID" value="XM_022440010.1"/>
</dbReference>
<dbReference type="PROSITE" id="PS50088">
    <property type="entry name" value="ANK_REPEAT"/>
    <property type="match status" value="1"/>
</dbReference>
<dbReference type="Gene3D" id="1.25.40.20">
    <property type="entry name" value="Ankyrin repeat-containing domain"/>
    <property type="match status" value="1"/>
</dbReference>
<feature type="region of interest" description="Disordered" evidence="4">
    <location>
        <begin position="212"/>
        <end position="253"/>
    </location>
</feature>
<dbReference type="SUPFAM" id="SSF48403">
    <property type="entry name" value="Ankyrin repeat"/>
    <property type="match status" value="1"/>
</dbReference>
<evidence type="ECO:0000313" key="12">
    <source>
        <dbReference type="RefSeq" id="XP_022295721.1"/>
    </source>
</evidence>
<dbReference type="RefSeq" id="XP_022295722.1">
    <property type="nucleotide sequence ID" value="XM_022440014.1"/>
</dbReference>
<evidence type="ECO:0000313" key="10">
    <source>
        <dbReference type="RefSeq" id="XP_022295719.1"/>
    </source>
</evidence>
<keyword evidence="5" id="KW-1133">Transmembrane helix</keyword>
<organism evidence="8 11">
    <name type="scientific">Crassostrea virginica</name>
    <name type="common">Eastern oyster</name>
    <dbReference type="NCBI Taxonomy" id="6565"/>
    <lineage>
        <taxon>Eukaryota</taxon>
        <taxon>Metazoa</taxon>
        <taxon>Spiralia</taxon>
        <taxon>Lophotrochozoa</taxon>
        <taxon>Mollusca</taxon>
        <taxon>Bivalvia</taxon>
        <taxon>Autobranchia</taxon>
        <taxon>Pteriomorphia</taxon>
        <taxon>Ostreida</taxon>
        <taxon>Ostreoidea</taxon>
        <taxon>Ostreidae</taxon>
        <taxon>Crassostrea</taxon>
    </lineage>
</organism>
<protein>
    <submittedName>
        <fullName evidence="9 10">Uncharacterized protein LOC111105635</fullName>
    </submittedName>
</protein>
<dbReference type="Proteomes" id="UP000694844">
    <property type="component" value="Chromosome 7"/>
</dbReference>
<dbReference type="PANTHER" id="PTHR24124">
    <property type="entry name" value="ANKYRIN REPEAT FAMILY A"/>
    <property type="match status" value="1"/>
</dbReference>
<feature type="compositionally biased region" description="Polar residues" evidence="4">
    <location>
        <begin position="212"/>
        <end position="224"/>
    </location>
</feature>
<dbReference type="AlphaFoldDB" id="A0A8B8AX25"/>
<feature type="compositionally biased region" description="Polar residues" evidence="4">
    <location>
        <begin position="231"/>
        <end position="240"/>
    </location>
</feature>
<keyword evidence="5" id="KW-0812">Transmembrane</keyword>
<dbReference type="SUPFAM" id="SSF52540">
    <property type="entry name" value="P-loop containing nucleoside triphosphate hydrolases"/>
    <property type="match status" value="1"/>
</dbReference>
<dbReference type="InterPro" id="IPR036770">
    <property type="entry name" value="Ankyrin_rpt-contain_sf"/>
</dbReference>
<evidence type="ECO:0000259" key="7">
    <source>
        <dbReference type="Pfam" id="PF20720"/>
    </source>
</evidence>
<sequence>MSACFKVSFFLVLLLVQWCGVENKYCGVAVESVVEVDACPTTKKEWDNAAELKNCRRLATRQNCSPIIDRFKYHCVINSFRNRTLEVCAPEKTILGHCTEFNVHGGVIQLHETAPCNNSGFPQCDKYYSSSEAYKYQDCYRLVNRTRSKPPKHETSEIGVLPIILPVVIGIILVVFIGIVLYRKLYRGRNFSRKSHTETMELELELEGLISQPTGLSSDPTTDPSPKVIDTKSSIGPTKTSETRKPSSKVAKEFDRAPVPDSVSKFGFAVDKNIEDYKEENIELSRRYLKYHKTINKYFVQTETYQKGEKIFDRYGIVVLTGQPGCGKTLAAIHLILNHMDIKADWSFRKIRSWDELSYIDTKGKSLIFIDNIFYQQALDSDLEDWWTGLKNLHNNFFQSKENENGSNCLRIIITARKNDIERVCTYMGERTPILNQNYWVDLDTLTGNEKIEILEKQIDFAEIEKGITIPKMDGEFLDKVRVSHGPIGFPFCAHLFVCSDEYQESGVHFFSHPIRFLKKQIKDEMMSDKSNRTKSIFFVLFFHEWHAKSKPVEILNIDNENKCKQFLHRISPDLCKHFEPFDFKNLEIEVQRLVGTFLQHESDSVYKFIHDSVYEAVGSLLCEEYVANSAKYFPLDVIYNQEYENVTEDEAAILVSRLLYETLHQRHSEVFACRVFHRASFVDLFISILKKKEDKTIEMFFAVTNDASTVKLPCMFWTSCKKLARLTDKLYDIVMEKNINIDYHFYVSLYGECCATNERMLKTLNGMLRDNLEEIKQRVLDFKDAEHGNTILHLLISSERSDRFIAVAIEKLLQDGINVDLRNKKKLTPLMFAVDQPYSRKEVIEKLKSFKIHHQDHQNRTALHHCVASSHNDDNTCAEYLEIILSCKDVEKILSKNDAEGNTVLSIAAMETKYSRIMSIAKLLESDSKVMIKTVNNDGFSPLELSVQSLKGDSAYMQLECCVRVILLLSYGGKADNKPDTDYDAIADCEFDLIQNILKNPKDTPSMIGALKSLLEKCPETKIKTPGKSTLLLDSSLHINRELQALIINATEVLKNFCFENKKK</sequence>
<evidence type="ECO:0000313" key="9">
    <source>
        <dbReference type="RefSeq" id="XP_022295718.1"/>
    </source>
</evidence>